<dbReference type="OrthoDB" id="8175157at2759"/>
<dbReference type="InterPro" id="IPR004117">
    <property type="entry name" value="7tm6_olfct_rcpt"/>
</dbReference>
<dbReference type="GO" id="GO:0004984">
    <property type="term" value="F:olfactory receptor activity"/>
    <property type="evidence" value="ECO:0007669"/>
    <property type="project" value="InterPro"/>
</dbReference>
<feature type="transmembrane region" description="Helical" evidence="13">
    <location>
        <begin position="381"/>
        <end position="405"/>
    </location>
</feature>
<keyword evidence="10" id="KW-0325">Glycoprotein</keyword>
<evidence type="ECO:0000256" key="6">
    <source>
        <dbReference type="ARBA" id="ARBA00022725"/>
    </source>
</evidence>
<keyword evidence="6 13" id="KW-0552">Olfaction</keyword>
<sequence length="480" mass="54416">MQVQQPKYTGLVADLLPNIRIMQAIGHFIFRYITGPILIRKLYSSVTLVLFLFQFVCILINLGANTDEVSELTANTITALFFTHCITKFIYVALNAEGVYRTMGIWNQSNTHPLFAESDARYHSIALSKMRRLLFLVTLTTCMIAVFWTTLTFFGDSTKLWKDKVANETIVVDIPRLMIKSWYPWNSMSGTFYYISLAFQLYYILFSMLQANLSDVLFCSWVLFCCEQLQHLKGIMRPLMELSATLDTYRPNSAALFRSISAGSKSELILNDEMENEKNSNYDMNISAIYSTKADWGAQYRAPTTLQNFNGMNGSNPNGLTKKQELMVRSAIKYWVERHKHVVRLVSAIGDTYGLALLLHMLTSTIMLTLLAYQATKIDGITVFALGVIGYLLYALAQIFLFCIFGNRLIEESSSVMEAAYSCHWYDGSEEAKTFVQIVCQQCQKAMTISGAKFFTVSLDLFASVLGACVTYFMVLVQLK</sequence>
<evidence type="ECO:0000313" key="14">
    <source>
        <dbReference type="EMBL" id="KAG5682272.1"/>
    </source>
</evidence>
<evidence type="ECO:0000256" key="11">
    <source>
        <dbReference type="ARBA" id="ARBA00023224"/>
    </source>
</evidence>
<feature type="transmembrane region" description="Helical" evidence="13">
    <location>
        <begin position="46"/>
        <end position="64"/>
    </location>
</feature>
<evidence type="ECO:0000256" key="1">
    <source>
        <dbReference type="ARBA" id="ARBA00004651"/>
    </source>
</evidence>
<feature type="transmembrane region" description="Helical" evidence="13">
    <location>
        <begin position="454"/>
        <end position="475"/>
    </location>
</feature>
<comment type="caution">
    <text evidence="14">The sequence shown here is derived from an EMBL/GenBank/DDBJ whole genome shotgun (WGS) entry which is preliminary data.</text>
</comment>
<dbReference type="PANTHER" id="PTHR21137">
    <property type="entry name" value="ODORANT RECEPTOR"/>
    <property type="match status" value="1"/>
</dbReference>
<proteinExistence type="inferred from homology"/>
<dbReference type="EMBL" id="JADBJN010000001">
    <property type="protein sequence ID" value="KAG5682272.1"/>
    <property type="molecule type" value="Genomic_DNA"/>
</dbReference>
<keyword evidence="5 13" id="KW-0812">Transmembrane</keyword>
<dbReference type="AlphaFoldDB" id="A0A9J6CK27"/>
<protein>
    <recommendedName>
        <fullName evidence="13">Odorant receptor</fullName>
    </recommendedName>
</protein>
<organism evidence="14 15">
    <name type="scientific">Polypedilum vanderplanki</name>
    <name type="common">Sleeping chironomid midge</name>
    <dbReference type="NCBI Taxonomy" id="319348"/>
    <lineage>
        <taxon>Eukaryota</taxon>
        <taxon>Metazoa</taxon>
        <taxon>Ecdysozoa</taxon>
        <taxon>Arthropoda</taxon>
        <taxon>Hexapoda</taxon>
        <taxon>Insecta</taxon>
        <taxon>Pterygota</taxon>
        <taxon>Neoptera</taxon>
        <taxon>Endopterygota</taxon>
        <taxon>Diptera</taxon>
        <taxon>Nematocera</taxon>
        <taxon>Chironomoidea</taxon>
        <taxon>Chironomidae</taxon>
        <taxon>Chironominae</taxon>
        <taxon>Polypedilum</taxon>
        <taxon>Polypedilum</taxon>
    </lineage>
</organism>
<evidence type="ECO:0000256" key="5">
    <source>
        <dbReference type="ARBA" id="ARBA00022692"/>
    </source>
</evidence>
<gene>
    <name evidence="14" type="ORF">PVAND_011636</name>
</gene>
<keyword evidence="8 13" id="KW-0472">Membrane</keyword>
<keyword evidence="2" id="KW-1003">Cell membrane</keyword>
<reference evidence="14" key="1">
    <citation type="submission" date="2021-03" db="EMBL/GenBank/DDBJ databases">
        <title>Chromosome level genome of the anhydrobiotic midge Polypedilum vanderplanki.</title>
        <authorList>
            <person name="Yoshida Y."/>
            <person name="Kikawada T."/>
            <person name="Gusev O."/>
        </authorList>
    </citation>
    <scope>NUCLEOTIDE SEQUENCE</scope>
    <source>
        <strain evidence="14">NIAS01</strain>
        <tissue evidence="14">Whole body or cell culture</tissue>
    </source>
</reference>
<feature type="transmembrane region" description="Helical" evidence="13">
    <location>
        <begin position="133"/>
        <end position="154"/>
    </location>
</feature>
<keyword evidence="9 13" id="KW-0675">Receptor</keyword>
<evidence type="ECO:0000256" key="4">
    <source>
        <dbReference type="ARBA" id="ARBA00022610"/>
    </source>
</evidence>
<evidence type="ECO:0000256" key="2">
    <source>
        <dbReference type="ARBA" id="ARBA00022475"/>
    </source>
</evidence>
<evidence type="ECO:0000256" key="8">
    <source>
        <dbReference type="ARBA" id="ARBA00023136"/>
    </source>
</evidence>
<feature type="transmembrane region" description="Helical" evidence="13">
    <location>
        <begin position="353"/>
        <end position="375"/>
    </location>
</feature>
<feature type="transmembrane region" description="Helical" evidence="13">
    <location>
        <begin position="191"/>
        <end position="209"/>
    </location>
</feature>
<dbReference type="Proteomes" id="UP001107558">
    <property type="component" value="Chromosome 1"/>
</dbReference>
<evidence type="ECO:0000256" key="10">
    <source>
        <dbReference type="ARBA" id="ARBA00023180"/>
    </source>
</evidence>
<keyword evidence="3 13" id="KW-0716">Sensory transduction</keyword>
<keyword evidence="11 13" id="KW-0807">Transducer</keyword>
<evidence type="ECO:0000256" key="13">
    <source>
        <dbReference type="RuleBase" id="RU351113"/>
    </source>
</evidence>
<evidence type="ECO:0000256" key="3">
    <source>
        <dbReference type="ARBA" id="ARBA00022606"/>
    </source>
</evidence>
<keyword evidence="15" id="KW-1185">Reference proteome</keyword>
<evidence type="ECO:0000256" key="12">
    <source>
        <dbReference type="ARBA" id="ARBA00038131"/>
    </source>
</evidence>
<keyword evidence="4" id="KW-0085">Behavior</keyword>
<accession>A0A9J6CK27</accession>
<evidence type="ECO:0000256" key="9">
    <source>
        <dbReference type="ARBA" id="ARBA00023170"/>
    </source>
</evidence>
<keyword evidence="7 13" id="KW-1133">Transmembrane helix</keyword>
<dbReference type="Pfam" id="PF02949">
    <property type="entry name" value="7tm_6"/>
    <property type="match status" value="1"/>
</dbReference>
<comment type="subcellular location">
    <subcellularLocation>
        <location evidence="1 13">Cell membrane</location>
        <topology evidence="1 13">Multi-pass membrane protein</topology>
    </subcellularLocation>
</comment>
<evidence type="ECO:0000256" key="7">
    <source>
        <dbReference type="ARBA" id="ARBA00022989"/>
    </source>
</evidence>
<dbReference type="GO" id="GO:0007165">
    <property type="term" value="P:signal transduction"/>
    <property type="evidence" value="ECO:0007669"/>
    <property type="project" value="UniProtKB-KW"/>
</dbReference>
<dbReference type="GO" id="GO:0005886">
    <property type="term" value="C:plasma membrane"/>
    <property type="evidence" value="ECO:0007669"/>
    <property type="project" value="UniProtKB-SubCell"/>
</dbReference>
<comment type="similarity">
    <text evidence="12">Belongs to the insect chemoreceptor superfamily. Heteromeric odorant receptor channel (TC 1.A.69) family. Orco subfamily.</text>
</comment>
<evidence type="ECO:0000313" key="15">
    <source>
        <dbReference type="Proteomes" id="UP001107558"/>
    </source>
</evidence>
<dbReference type="PANTHER" id="PTHR21137:SF9">
    <property type="entry name" value="ODORANT RECEPTOR CORECEPTOR"/>
    <property type="match status" value="1"/>
</dbReference>
<feature type="transmembrane region" description="Helical" evidence="13">
    <location>
        <begin position="76"/>
        <end position="94"/>
    </location>
</feature>
<dbReference type="GO" id="GO:0005549">
    <property type="term" value="F:odorant binding"/>
    <property type="evidence" value="ECO:0007669"/>
    <property type="project" value="InterPro"/>
</dbReference>
<name>A0A9J6CK27_POLVA</name>